<dbReference type="EMBL" id="NRRV01000040">
    <property type="protein sequence ID" value="MBK1632112.1"/>
    <property type="molecule type" value="Genomic_DNA"/>
</dbReference>
<keyword evidence="2" id="KW-1185">Reference proteome</keyword>
<gene>
    <name evidence="1" type="ORF">CKO31_15470</name>
</gene>
<evidence type="ECO:0008006" key="3">
    <source>
        <dbReference type="Google" id="ProtNLM"/>
    </source>
</evidence>
<reference evidence="1 2" key="1">
    <citation type="journal article" date="2020" name="Microorganisms">
        <title>Osmotic Adaptation and Compatible Solute Biosynthesis of Phototrophic Bacteria as Revealed from Genome Analyses.</title>
        <authorList>
            <person name="Imhoff J.F."/>
            <person name="Rahn T."/>
            <person name="Kunzel S."/>
            <person name="Keller A."/>
            <person name="Neulinger S.C."/>
        </authorList>
    </citation>
    <scope>NUCLEOTIDE SEQUENCE [LARGE SCALE GENOMIC DNA]</scope>
    <source>
        <strain evidence="1 2">DSM 6210</strain>
    </source>
</reference>
<evidence type="ECO:0000313" key="1">
    <source>
        <dbReference type="EMBL" id="MBK1632112.1"/>
    </source>
</evidence>
<comment type="caution">
    <text evidence="1">The sequence shown here is derived from an EMBL/GenBank/DDBJ whole genome shotgun (WGS) entry which is preliminary data.</text>
</comment>
<evidence type="ECO:0000313" key="2">
    <source>
        <dbReference type="Proteomes" id="UP000748752"/>
    </source>
</evidence>
<name>A0ABS1CJW0_9GAMM</name>
<accession>A0ABS1CJW0</accession>
<protein>
    <recommendedName>
        <fullName evidence="3">Cysteinyl-tRNA synthetase</fullName>
    </recommendedName>
</protein>
<dbReference type="RefSeq" id="WP_200239364.1">
    <property type="nucleotide sequence ID" value="NZ_NRRV01000040.1"/>
</dbReference>
<dbReference type="Proteomes" id="UP000748752">
    <property type="component" value="Unassembled WGS sequence"/>
</dbReference>
<proteinExistence type="predicted"/>
<sequence>MTQSIDVDGLILVFPTDWQCSRYDDWAFYRKQALKMRDGIKGIDLLAIDPQRTAWAIEVKDYRRHQRTKPTALPEEVALKVFDTLAMLLPAKLNASAPAEQRHAKAVCAARRLRVVLHLAQPRTHSRLWPRAINPADVQQQLRRLVKPIDAHPLVVDNASPAVAWHTR</sequence>
<organism evidence="1 2">
    <name type="scientific">Thiohalocapsa halophila</name>
    <dbReference type="NCBI Taxonomy" id="69359"/>
    <lineage>
        <taxon>Bacteria</taxon>
        <taxon>Pseudomonadati</taxon>
        <taxon>Pseudomonadota</taxon>
        <taxon>Gammaproteobacteria</taxon>
        <taxon>Chromatiales</taxon>
        <taxon>Chromatiaceae</taxon>
        <taxon>Thiohalocapsa</taxon>
    </lineage>
</organism>